<evidence type="ECO:0000313" key="3">
    <source>
        <dbReference type="Proteomes" id="UP000464787"/>
    </source>
</evidence>
<proteinExistence type="predicted"/>
<dbReference type="Gene3D" id="3.20.20.150">
    <property type="entry name" value="Divalent-metal-dependent TIM barrel enzymes"/>
    <property type="match status" value="1"/>
</dbReference>
<accession>A0A857JC68</accession>
<dbReference type="InterPro" id="IPR036237">
    <property type="entry name" value="Xyl_isomerase-like_sf"/>
</dbReference>
<dbReference type="EMBL" id="CP047650">
    <property type="protein sequence ID" value="QHJ01595.1"/>
    <property type="molecule type" value="Genomic_DNA"/>
</dbReference>
<dbReference type="AlphaFoldDB" id="A0A857JC68"/>
<dbReference type="SUPFAM" id="SSF51658">
    <property type="entry name" value="Xylose isomerase-like"/>
    <property type="match status" value="1"/>
</dbReference>
<protein>
    <submittedName>
        <fullName evidence="2">TIM barrel protein</fullName>
    </submittedName>
</protein>
<dbReference type="KEGG" id="xyk:GT347_16880"/>
<name>A0A857JC68_9BURK</name>
<feature type="domain" description="Xylose isomerase-like TIM barrel" evidence="1">
    <location>
        <begin position="30"/>
        <end position="246"/>
    </location>
</feature>
<gene>
    <name evidence="2" type="ORF">GT347_16880</name>
</gene>
<sequence>MFEAPPVLISLTSFGAAEVMRHGQLYFAELSRQAGADGVEVRGELLASSAGELQALRDAGNVRVYSSPEGLWKADGKLDADALQRALDIAAQLAAPRLKMSIGGFGAVSTASLQDLKNTLDHAACELVIENDQTPGAGTLASLVRFFSAADAAGLQLPMTFDVGNWHYLGECPLQAAAALGSRVGYVHAKGVQRRPDKWVAVPLAESAAPWRAVLRGLPADVPWAIEYPLIGDDLVTVTSKEIEVLRAAARLQLETA</sequence>
<reference evidence="2 3" key="1">
    <citation type="submission" date="2020-01" db="EMBL/GenBank/DDBJ databases">
        <title>Genome sequencing of strain KACC 21265.</title>
        <authorList>
            <person name="Heo J."/>
            <person name="Kim S.-J."/>
            <person name="Kim J.-S."/>
            <person name="Hong S.-B."/>
            <person name="Kwon S.-W."/>
        </authorList>
    </citation>
    <scope>NUCLEOTIDE SEQUENCE [LARGE SCALE GENOMIC DNA]</scope>
    <source>
        <strain evidence="2 3">KACC 21265</strain>
    </source>
</reference>
<dbReference type="InterPro" id="IPR013022">
    <property type="entry name" value="Xyl_isomerase-like_TIM-brl"/>
</dbReference>
<evidence type="ECO:0000313" key="2">
    <source>
        <dbReference type="EMBL" id="QHJ01595.1"/>
    </source>
</evidence>
<evidence type="ECO:0000259" key="1">
    <source>
        <dbReference type="Pfam" id="PF01261"/>
    </source>
</evidence>
<keyword evidence="3" id="KW-1185">Reference proteome</keyword>
<organism evidence="2 3">
    <name type="scientific">Xylophilus rhododendri</name>
    <dbReference type="NCBI Taxonomy" id="2697032"/>
    <lineage>
        <taxon>Bacteria</taxon>
        <taxon>Pseudomonadati</taxon>
        <taxon>Pseudomonadota</taxon>
        <taxon>Betaproteobacteria</taxon>
        <taxon>Burkholderiales</taxon>
        <taxon>Xylophilus</taxon>
    </lineage>
</organism>
<dbReference type="Pfam" id="PF01261">
    <property type="entry name" value="AP_endonuc_2"/>
    <property type="match status" value="1"/>
</dbReference>
<dbReference type="Proteomes" id="UP000464787">
    <property type="component" value="Chromosome"/>
</dbReference>